<feature type="region of interest" description="Disordered" evidence="1">
    <location>
        <begin position="99"/>
        <end position="134"/>
    </location>
</feature>
<dbReference type="RefSeq" id="WP_140008166.1">
    <property type="nucleotide sequence ID" value="NZ_JBHMDG010000008.1"/>
</dbReference>
<feature type="compositionally biased region" description="Polar residues" evidence="1">
    <location>
        <begin position="112"/>
        <end position="134"/>
    </location>
</feature>
<evidence type="ECO:0000313" key="3">
    <source>
        <dbReference type="EMBL" id="MFB9312662.1"/>
    </source>
</evidence>
<gene>
    <name evidence="3" type="ORF">ACFFRI_06360</name>
</gene>
<feature type="signal peptide" evidence="2">
    <location>
        <begin position="1"/>
        <end position="21"/>
    </location>
</feature>
<sequence length="299" mass="30387">MPRRCRAAVVAALLGPVVVLAGCSGGDDGADTGSAATPTAVGDRPLVEVLDAGADDRRVLAFDPAPDSSSEATIEVAQRVSRDQEPTVVPPVSIPFTSKVTGVDRADGDSDATLTTTQTYDRPTVDATGSSSSAVRDVEQALSSLAGTTSTLVVRPDGTTVEAASGVPAADSVDAQVRELVAVLPSEAVGIGARWTATSVDQVDGAVVDQVATYALTALDGDAYEIEVTIDQTYRPGQVEEVEVSSGRGTLTATLTGSLDRLLPDTARGNVASQVSYVVGGQLTEVRTTATLGLEAGVS</sequence>
<comment type="caution">
    <text evidence="3">The sequence shown here is derived from an EMBL/GenBank/DDBJ whole genome shotgun (WGS) entry which is preliminary data.</text>
</comment>
<keyword evidence="4" id="KW-1185">Reference proteome</keyword>
<dbReference type="Proteomes" id="UP001589750">
    <property type="component" value="Unassembled WGS sequence"/>
</dbReference>
<dbReference type="PROSITE" id="PS51257">
    <property type="entry name" value="PROKAR_LIPOPROTEIN"/>
    <property type="match status" value="1"/>
</dbReference>
<organism evidence="3 4">
    <name type="scientific">Nocardioides plantarum</name>
    <dbReference type="NCBI Taxonomy" id="29299"/>
    <lineage>
        <taxon>Bacteria</taxon>
        <taxon>Bacillati</taxon>
        <taxon>Actinomycetota</taxon>
        <taxon>Actinomycetes</taxon>
        <taxon>Propionibacteriales</taxon>
        <taxon>Nocardioidaceae</taxon>
        <taxon>Nocardioides</taxon>
    </lineage>
</organism>
<evidence type="ECO:0000256" key="1">
    <source>
        <dbReference type="SAM" id="MobiDB-lite"/>
    </source>
</evidence>
<accession>A0ABV5K8F0</accession>
<protein>
    <recommendedName>
        <fullName evidence="5">GerMN domain-containing protein</fullName>
    </recommendedName>
</protein>
<dbReference type="EMBL" id="JBHMDG010000008">
    <property type="protein sequence ID" value="MFB9312662.1"/>
    <property type="molecule type" value="Genomic_DNA"/>
</dbReference>
<evidence type="ECO:0000256" key="2">
    <source>
        <dbReference type="SAM" id="SignalP"/>
    </source>
</evidence>
<feature type="chain" id="PRO_5045729717" description="GerMN domain-containing protein" evidence="2">
    <location>
        <begin position="22"/>
        <end position="299"/>
    </location>
</feature>
<reference evidence="3 4" key="1">
    <citation type="submission" date="2024-09" db="EMBL/GenBank/DDBJ databases">
        <authorList>
            <person name="Sun Q."/>
            <person name="Mori K."/>
        </authorList>
    </citation>
    <scope>NUCLEOTIDE SEQUENCE [LARGE SCALE GENOMIC DNA]</scope>
    <source>
        <strain evidence="3 4">JCM 9626</strain>
    </source>
</reference>
<evidence type="ECO:0000313" key="4">
    <source>
        <dbReference type="Proteomes" id="UP001589750"/>
    </source>
</evidence>
<name>A0ABV5K8F0_9ACTN</name>
<evidence type="ECO:0008006" key="5">
    <source>
        <dbReference type="Google" id="ProtNLM"/>
    </source>
</evidence>
<keyword evidence="2" id="KW-0732">Signal</keyword>
<proteinExistence type="predicted"/>